<reference evidence="3 4" key="1">
    <citation type="journal article" date="2016" name="Nat. Commun.">
        <title>Thousands of microbial genomes shed light on interconnected biogeochemical processes in an aquifer system.</title>
        <authorList>
            <person name="Anantharaman K."/>
            <person name="Brown C.T."/>
            <person name="Hug L.A."/>
            <person name="Sharon I."/>
            <person name="Castelle C.J."/>
            <person name="Probst A.J."/>
            <person name="Thomas B.C."/>
            <person name="Singh A."/>
            <person name="Wilkins M.J."/>
            <person name="Karaoz U."/>
            <person name="Brodie E.L."/>
            <person name="Williams K.H."/>
            <person name="Hubbard S.S."/>
            <person name="Banfield J.F."/>
        </authorList>
    </citation>
    <scope>NUCLEOTIDE SEQUENCE [LARGE SCALE GENOMIC DNA]</scope>
</reference>
<dbReference type="AlphaFoldDB" id="A0A1F5MHN9"/>
<proteinExistence type="predicted"/>
<dbReference type="InterPro" id="IPR051610">
    <property type="entry name" value="GPI/OXD"/>
</dbReference>
<feature type="domain" description="Cupin type-2" evidence="2">
    <location>
        <begin position="46"/>
        <end position="111"/>
    </location>
</feature>
<dbReference type="GO" id="GO:0046872">
    <property type="term" value="F:metal ion binding"/>
    <property type="evidence" value="ECO:0007669"/>
    <property type="project" value="UniProtKB-KW"/>
</dbReference>
<gene>
    <name evidence="3" type="ORF">A3I48_01960</name>
</gene>
<dbReference type="EMBL" id="MFDT01000026">
    <property type="protein sequence ID" value="OGE64873.1"/>
    <property type="molecule type" value="Genomic_DNA"/>
</dbReference>
<evidence type="ECO:0000313" key="4">
    <source>
        <dbReference type="Proteomes" id="UP000178859"/>
    </source>
</evidence>
<dbReference type="Proteomes" id="UP000178859">
    <property type="component" value="Unassembled WGS sequence"/>
</dbReference>
<sequence length="116" mass="12919">MNISLAKKAKRVIQKRCHNGRGAVLFREVFSKNDFKSAIQFLHETSVMPNSTIGYHKHSGNEEIYYVIEGKGLMVVDGQEKIVETGDAVTTYSGSSHGLKNIGAKDLKILVFEAKY</sequence>
<evidence type="ECO:0000256" key="1">
    <source>
        <dbReference type="ARBA" id="ARBA00022723"/>
    </source>
</evidence>
<accession>A0A1F5MHN9</accession>
<name>A0A1F5MHN9_9BACT</name>
<evidence type="ECO:0000259" key="2">
    <source>
        <dbReference type="Pfam" id="PF07883"/>
    </source>
</evidence>
<organism evidence="3 4">
    <name type="scientific">Candidatus Daviesbacteria bacterium RIFCSPLOWO2_02_FULL_36_7</name>
    <dbReference type="NCBI Taxonomy" id="1797792"/>
    <lineage>
        <taxon>Bacteria</taxon>
        <taxon>Candidatus Daviesiibacteriota</taxon>
    </lineage>
</organism>
<dbReference type="Gene3D" id="2.60.120.10">
    <property type="entry name" value="Jelly Rolls"/>
    <property type="match status" value="1"/>
</dbReference>
<dbReference type="InterPro" id="IPR013096">
    <property type="entry name" value="Cupin_2"/>
</dbReference>
<protein>
    <recommendedName>
        <fullName evidence="2">Cupin type-2 domain-containing protein</fullName>
    </recommendedName>
</protein>
<dbReference type="Pfam" id="PF07883">
    <property type="entry name" value="Cupin_2"/>
    <property type="match status" value="1"/>
</dbReference>
<dbReference type="PANTHER" id="PTHR35848:SF6">
    <property type="entry name" value="CUPIN TYPE-2 DOMAIN-CONTAINING PROTEIN"/>
    <property type="match status" value="1"/>
</dbReference>
<dbReference type="InterPro" id="IPR014710">
    <property type="entry name" value="RmlC-like_jellyroll"/>
</dbReference>
<dbReference type="SUPFAM" id="SSF51182">
    <property type="entry name" value="RmlC-like cupins"/>
    <property type="match status" value="1"/>
</dbReference>
<comment type="caution">
    <text evidence="3">The sequence shown here is derived from an EMBL/GenBank/DDBJ whole genome shotgun (WGS) entry which is preliminary data.</text>
</comment>
<evidence type="ECO:0000313" key="3">
    <source>
        <dbReference type="EMBL" id="OGE64873.1"/>
    </source>
</evidence>
<keyword evidence="1" id="KW-0479">Metal-binding</keyword>
<dbReference type="InterPro" id="IPR011051">
    <property type="entry name" value="RmlC_Cupin_sf"/>
</dbReference>
<dbReference type="PANTHER" id="PTHR35848">
    <property type="entry name" value="OXALATE-BINDING PROTEIN"/>
    <property type="match status" value="1"/>
</dbReference>